<dbReference type="OrthoDB" id="14727at2"/>
<gene>
    <name evidence="1" type="ORF">B1C78_16865</name>
</gene>
<proteinExistence type="predicted"/>
<dbReference type="AlphaFoldDB" id="A0A1V3N7Q8"/>
<sequence length="162" mass="17373">MYTHGDVRTIASPRSRGLFRALATAALAALVGLIGIQAAKAADMVVYKTPTCGCCDKWIEHMEQAGFTVDARDLQNLNPIKAQLGIAGKLQSCHTATVGGYVVEGHVPADVVQRLLDEQPAIHGIAVPGMPMGSPGMEGPYTERYNVLAIGRDGRVEIYERR</sequence>
<dbReference type="RefSeq" id="WP_077280300.1">
    <property type="nucleotide sequence ID" value="NZ_MVBK01000143.1"/>
</dbReference>
<accession>A0A1V3N7Q8</accession>
<organism evidence="1 2">
    <name type="scientific">Thioalkalivibrio denitrificans</name>
    <dbReference type="NCBI Taxonomy" id="108003"/>
    <lineage>
        <taxon>Bacteria</taxon>
        <taxon>Pseudomonadati</taxon>
        <taxon>Pseudomonadota</taxon>
        <taxon>Gammaproteobacteria</taxon>
        <taxon>Chromatiales</taxon>
        <taxon>Ectothiorhodospiraceae</taxon>
        <taxon>Thioalkalivibrio</taxon>
    </lineage>
</organism>
<keyword evidence="2" id="KW-1185">Reference proteome</keyword>
<name>A0A1V3N7Q8_9GAMM</name>
<dbReference type="STRING" id="108003.B1C78_16865"/>
<dbReference type="SUPFAM" id="SSF52833">
    <property type="entry name" value="Thioredoxin-like"/>
    <property type="match status" value="1"/>
</dbReference>
<evidence type="ECO:0000313" key="2">
    <source>
        <dbReference type="Proteomes" id="UP000189462"/>
    </source>
</evidence>
<dbReference type="Pfam" id="PF04214">
    <property type="entry name" value="DUF411"/>
    <property type="match status" value="1"/>
</dbReference>
<comment type="caution">
    <text evidence="1">The sequence shown here is derived from an EMBL/GenBank/DDBJ whole genome shotgun (WGS) entry which is preliminary data.</text>
</comment>
<evidence type="ECO:0000313" key="1">
    <source>
        <dbReference type="EMBL" id="OOG21003.1"/>
    </source>
</evidence>
<dbReference type="InterPro" id="IPR036249">
    <property type="entry name" value="Thioredoxin-like_sf"/>
</dbReference>
<dbReference type="Proteomes" id="UP000189462">
    <property type="component" value="Unassembled WGS sequence"/>
</dbReference>
<protein>
    <submittedName>
        <fullName evidence="1">CopG family transcriptional regulator</fullName>
    </submittedName>
</protein>
<reference evidence="1 2" key="1">
    <citation type="submission" date="2017-02" db="EMBL/GenBank/DDBJ databases">
        <title>Genomic diversity within the haloalkaliphilic genus Thioalkalivibrio.</title>
        <authorList>
            <person name="Ahn A.-C."/>
            <person name="Meier-Kolthoff J."/>
            <person name="Overmars L."/>
            <person name="Richter M."/>
            <person name="Woyke T."/>
            <person name="Sorokin D.Y."/>
            <person name="Muyzer G."/>
        </authorList>
    </citation>
    <scope>NUCLEOTIDE SEQUENCE [LARGE SCALE GENOMIC DNA]</scope>
    <source>
        <strain evidence="1 2">ALJD</strain>
    </source>
</reference>
<dbReference type="EMBL" id="MVBK01000143">
    <property type="protein sequence ID" value="OOG21003.1"/>
    <property type="molecule type" value="Genomic_DNA"/>
</dbReference>
<dbReference type="InterPro" id="IPR007332">
    <property type="entry name" value="DUF411"/>
</dbReference>